<sequence>MTKIAREWLKATGCEKLMDELALDKFSVIDFGFRGVSSVESAGLGGAAHLVNQMGSDTVAGVNVAKAYYGADMAGFSIAAAEHSTITSWGKDKEVEAFRNMLTKFNDGLVAVVSDSYNIRGGG</sequence>
<evidence type="ECO:0000256" key="3">
    <source>
        <dbReference type="ARBA" id="ARBA00022676"/>
    </source>
</evidence>
<evidence type="ECO:0000256" key="4">
    <source>
        <dbReference type="ARBA" id="ARBA00022679"/>
    </source>
</evidence>
<dbReference type="InterPro" id="IPR041525">
    <property type="entry name" value="N/Namide_PRibTrfase"/>
</dbReference>
<dbReference type="SUPFAM" id="SSF51690">
    <property type="entry name" value="Nicotinate/Quinolinate PRTase C-terminal domain-like"/>
    <property type="match status" value="1"/>
</dbReference>
<keyword evidence="4" id="KW-0808">Transferase</keyword>
<reference evidence="9" key="1">
    <citation type="submission" date="2023-10" db="EMBL/GenBank/DDBJ databases">
        <authorList>
            <person name="Chen Y."/>
            <person name="Shah S."/>
            <person name="Dougan E. K."/>
            <person name="Thang M."/>
            <person name="Chan C."/>
        </authorList>
    </citation>
    <scope>NUCLEOTIDE SEQUENCE [LARGE SCALE GENOMIC DNA]</scope>
</reference>
<dbReference type="Pfam" id="PF04095">
    <property type="entry name" value="NAPRTase"/>
    <property type="match status" value="1"/>
</dbReference>
<organism evidence="9 10">
    <name type="scientific">Prorocentrum cordatum</name>
    <dbReference type="NCBI Taxonomy" id="2364126"/>
    <lineage>
        <taxon>Eukaryota</taxon>
        <taxon>Sar</taxon>
        <taxon>Alveolata</taxon>
        <taxon>Dinophyceae</taxon>
        <taxon>Prorocentrales</taxon>
        <taxon>Prorocentraceae</taxon>
        <taxon>Prorocentrum</taxon>
    </lineage>
</organism>
<dbReference type="InterPro" id="IPR013785">
    <property type="entry name" value="Aldolase_TIM"/>
</dbReference>
<feature type="domain" description="Nicotinate/nicotinamide phosphoribosyltransferase" evidence="8">
    <location>
        <begin position="26"/>
        <end position="117"/>
    </location>
</feature>
<proteinExistence type="inferred from homology"/>
<comment type="caution">
    <text evidence="9">The sequence shown here is derived from an EMBL/GenBank/DDBJ whole genome shotgun (WGS) entry which is preliminary data.</text>
</comment>
<dbReference type="EC" id="2.4.2.12" evidence="6"/>
<gene>
    <name evidence="9" type="ORF">PCOR1329_LOCUS70877</name>
</gene>
<evidence type="ECO:0000313" key="10">
    <source>
        <dbReference type="Proteomes" id="UP001189429"/>
    </source>
</evidence>
<name>A0ABN9WVE4_9DINO</name>
<evidence type="ECO:0000313" key="9">
    <source>
        <dbReference type="EMBL" id="CAK0890772.1"/>
    </source>
</evidence>
<keyword evidence="2" id="KW-0662">Pyridine nucleotide biosynthesis</keyword>
<dbReference type="Gene3D" id="3.20.20.70">
    <property type="entry name" value="Aldolase class I"/>
    <property type="match status" value="1"/>
</dbReference>
<dbReference type="InterPro" id="IPR016471">
    <property type="entry name" value="Nicotinamide_PRibTrfase"/>
</dbReference>
<evidence type="ECO:0000256" key="7">
    <source>
        <dbReference type="ARBA" id="ARBA00035036"/>
    </source>
</evidence>
<keyword evidence="10" id="KW-1185">Reference proteome</keyword>
<dbReference type="InterPro" id="IPR036068">
    <property type="entry name" value="Nicotinate_pribotase-like_C"/>
</dbReference>
<dbReference type="EMBL" id="CAUYUJ010019392">
    <property type="protein sequence ID" value="CAK0890772.1"/>
    <property type="molecule type" value="Genomic_DNA"/>
</dbReference>
<comment type="similarity">
    <text evidence="1">Belongs to the NAPRTase family.</text>
</comment>
<dbReference type="PANTHER" id="PTHR43816">
    <property type="entry name" value="NICOTINAMIDE PHOSPHORIBOSYLTRANSFERASE"/>
    <property type="match status" value="1"/>
</dbReference>
<protein>
    <recommendedName>
        <fullName evidence="7">Nicotinamide phosphoribosyltransferase</fullName>
        <ecNumber evidence="6">2.4.2.12</ecNumber>
    </recommendedName>
</protein>
<evidence type="ECO:0000259" key="8">
    <source>
        <dbReference type="Pfam" id="PF04095"/>
    </source>
</evidence>
<dbReference type="PANTHER" id="PTHR43816:SF1">
    <property type="entry name" value="NICOTINAMIDE PHOSPHORIBOSYLTRANSFERASE"/>
    <property type="match status" value="1"/>
</dbReference>
<evidence type="ECO:0000256" key="2">
    <source>
        <dbReference type="ARBA" id="ARBA00022642"/>
    </source>
</evidence>
<comment type="pathway">
    <text evidence="5">Cofactor biosynthesis; NAD(+) biosynthesis; nicotinamide D-ribonucleotide from 5-phospho-alpha-D-ribose 1-diphosphate and nicotinamide: step 1/1.</text>
</comment>
<accession>A0ABN9WVE4</accession>
<evidence type="ECO:0000256" key="1">
    <source>
        <dbReference type="ARBA" id="ARBA00010897"/>
    </source>
</evidence>
<evidence type="ECO:0000256" key="5">
    <source>
        <dbReference type="ARBA" id="ARBA00035007"/>
    </source>
</evidence>
<keyword evidence="3" id="KW-0328">Glycosyltransferase</keyword>
<dbReference type="Proteomes" id="UP001189429">
    <property type="component" value="Unassembled WGS sequence"/>
</dbReference>
<evidence type="ECO:0000256" key="6">
    <source>
        <dbReference type="ARBA" id="ARBA00035024"/>
    </source>
</evidence>